<sequence>MHSSKDDGGGKNNPSCLNKMITFFRYANGYDFALFSISILLALASGLVTPLENIILGKYFEAYLYGHKEIKYNGSTYDAGLVEKMVHEYTYYHVTLAFFVLISLFFSASFGTILIERQIKVLKKVYFKSILRQDMTFFEKNPPGEVASSMSINFDKIRSGLNLKLTLSVCSCGYVISSIIVALHCSSQLGLTMFGSTLVIIIPLVLGIYFDKNLQHKELLYSSSIGALVEEVLSGIKTVMSFNGQFFEIQRYSNAVQKLLFVTKRKLCAITTTCCFFYFFIYSQNALYIYFGYNLIINKKLMFGELICILFTSIGISFRLQELMYQVLKFKEGLSYVLNVLEVIDTEPKIDSLSNEGETIENVCGNIVFKNITFNYDSRPNERAADDISFNVNAGESCALVGKSGSGKSTIMNLLMRYYELKSGEILIDGKRHDTLNINWLRGITSIVSQEPVLFTGTIRENILVGNPNASDEDIRKACKLAYAEDFIEALPDKYNTFIGEGQRKMSGGQKQRIAIARALVRNPKILILDEATSALDASSERKVLTALNEASKGRTTLAISHKLNFVKNYDKIMVFSRGKIVESGKHDELMKKKGQYYKLFMCEMQGNGNKKIDDSKLKQNDDGISVKKYYDEGNEKQFMKTESFGLGMIVGKCIPTLEPKEMLKKLTGFAKNNDNIYLNENIIEEDSLIKKSLNMVLKGQNKPIKVVEKKTSFVEILQFSKKEMKRFFLGFIFVCIKALFYPVTVLIMGYIFETFADSLDSDLIKPRITMAILFIVGSSFGNTIIYAVCCYLIGLTGIKLSENVRLASYTNIMRQDITFFDDNKNGIGSLTKAFSMDALLISQGINLTCTDALVGVVTILISLIFTSYSNIFLGLTAVALMVSVSLISYTLTTIMHSILHRCAILERKSENIGLECINNVKTIQALSRIEEMSERFSESLNKVCSYKINSGIVFASSFSLGYSAIIKANALAYSGGTKLITYGFATPYDIVQGCQYIQFISFAFCLINPYIADYVPFRVAATKLFQIIQKIPKLDNLSSKGKKSPISGNIQMKSGYFAYPHIPNHLVLKGMSFKINFGESLTLVGMSGCGKSTTMQILERMYDLLDGTLEIDGINIKEYNIQHYRNYISIVSQEPILFNLSIKENICYGLENVDDEEIREAATIANIHDFIEALPQKYDTPVGIKGGDFSGGEKQRIAIARALVRKPNILLLDEATSALDTQNSIDVQEALEKAKVGRTCINISHKLNSVVNSTYIGYVEDGKIIEFGNHEKLMKMQGSYYKLVQQQQLD</sequence>
<evidence type="ECO:0000256" key="4">
    <source>
        <dbReference type="ARBA" id="ARBA00022448"/>
    </source>
</evidence>
<evidence type="ECO:0000259" key="15">
    <source>
        <dbReference type="PROSITE" id="PS50893"/>
    </source>
</evidence>
<protein>
    <recommendedName>
        <fullName evidence="3">ABC-type xenobiotic transporter</fullName>
        <ecNumber evidence="3">7.6.2.2</ecNumber>
    </recommendedName>
</protein>
<evidence type="ECO:0000256" key="3">
    <source>
        <dbReference type="ARBA" id="ARBA00012191"/>
    </source>
</evidence>
<keyword evidence="5 14" id="KW-0812">Transmembrane</keyword>
<feature type="transmembrane region" description="Helical" evidence="14">
    <location>
        <begin position="267"/>
        <end position="290"/>
    </location>
</feature>
<evidence type="ECO:0000256" key="6">
    <source>
        <dbReference type="ARBA" id="ARBA00022737"/>
    </source>
</evidence>
<dbReference type="Gene3D" id="3.40.50.300">
    <property type="entry name" value="P-loop containing nucleotide triphosphate hydrolases"/>
    <property type="match status" value="2"/>
</dbReference>
<dbReference type="GO" id="GO:0015421">
    <property type="term" value="F:ABC-type oligopeptide transporter activity"/>
    <property type="evidence" value="ECO:0007669"/>
    <property type="project" value="TreeGrafter"/>
</dbReference>
<keyword evidence="10 14" id="KW-1133">Transmembrane helix</keyword>
<keyword evidence="4" id="KW-0813">Transport</keyword>
<evidence type="ECO:0000256" key="8">
    <source>
        <dbReference type="ARBA" id="ARBA00022840"/>
    </source>
</evidence>
<dbReference type="PROSITE" id="PS50929">
    <property type="entry name" value="ABC_TM1F"/>
    <property type="match status" value="2"/>
</dbReference>
<evidence type="ECO:0000256" key="1">
    <source>
        <dbReference type="ARBA" id="ARBA00004141"/>
    </source>
</evidence>
<keyword evidence="6" id="KW-0677">Repeat</keyword>
<dbReference type="WBParaSite" id="PTRK_0001185900.1">
    <property type="protein sequence ID" value="PTRK_0001185900.1"/>
    <property type="gene ID" value="PTRK_0001185900"/>
</dbReference>
<dbReference type="GO" id="GO:0005524">
    <property type="term" value="F:ATP binding"/>
    <property type="evidence" value="ECO:0007669"/>
    <property type="project" value="UniProtKB-KW"/>
</dbReference>
<dbReference type="Proteomes" id="UP000038045">
    <property type="component" value="Unplaced"/>
</dbReference>
<dbReference type="FunFam" id="3.40.50.300:FF:000479">
    <property type="entry name" value="Multidrug resistance protein 1A"/>
    <property type="match status" value="2"/>
</dbReference>
<dbReference type="InterPro" id="IPR017871">
    <property type="entry name" value="ABC_transporter-like_CS"/>
</dbReference>
<evidence type="ECO:0000256" key="9">
    <source>
        <dbReference type="ARBA" id="ARBA00022967"/>
    </source>
</evidence>
<feature type="domain" description="ABC transporter" evidence="15">
    <location>
        <begin position="367"/>
        <end position="603"/>
    </location>
</feature>
<dbReference type="InterPro" id="IPR003439">
    <property type="entry name" value="ABC_transporter-like_ATP-bd"/>
</dbReference>
<dbReference type="GO" id="GO:0005743">
    <property type="term" value="C:mitochondrial inner membrane"/>
    <property type="evidence" value="ECO:0007669"/>
    <property type="project" value="TreeGrafter"/>
</dbReference>
<keyword evidence="12" id="KW-0325">Glycoprotein</keyword>
<keyword evidence="11 14" id="KW-0472">Membrane</keyword>
<evidence type="ECO:0000313" key="18">
    <source>
        <dbReference type="WBParaSite" id="PTRK_0001185900.1"/>
    </source>
</evidence>
<comment type="catalytic activity">
    <reaction evidence="13">
        <text>ATP + H2O + xenobioticSide 1 = ADP + phosphate + xenobioticSide 2.</text>
        <dbReference type="EC" id="7.6.2.2"/>
    </reaction>
</comment>
<feature type="transmembrane region" description="Helical" evidence="14">
    <location>
        <begin position="846"/>
        <end position="866"/>
    </location>
</feature>
<evidence type="ECO:0000259" key="16">
    <source>
        <dbReference type="PROSITE" id="PS50929"/>
    </source>
</evidence>
<keyword evidence="17" id="KW-1185">Reference proteome</keyword>
<dbReference type="PANTHER" id="PTHR43394">
    <property type="entry name" value="ATP-DEPENDENT PERMEASE MDL1, MITOCHONDRIAL"/>
    <property type="match status" value="1"/>
</dbReference>
<feature type="transmembrane region" description="Helical" evidence="14">
    <location>
        <begin position="29"/>
        <end position="48"/>
    </location>
</feature>
<dbReference type="PROSITE" id="PS00211">
    <property type="entry name" value="ABC_TRANSPORTER_1"/>
    <property type="match status" value="2"/>
</dbReference>
<evidence type="ECO:0000256" key="11">
    <source>
        <dbReference type="ARBA" id="ARBA00023136"/>
    </source>
</evidence>
<evidence type="ECO:0000256" key="12">
    <source>
        <dbReference type="ARBA" id="ARBA00023180"/>
    </source>
</evidence>
<dbReference type="SUPFAM" id="SSF52540">
    <property type="entry name" value="P-loop containing nucleoside triphosphate hydrolases"/>
    <property type="match status" value="2"/>
</dbReference>
<feature type="transmembrane region" description="Helical" evidence="14">
    <location>
        <begin position="165"/>
        <end position="183"/>
    </location>
</feature>
<feature type="transmembrane region" description="Helical" evidence="14">
    <location>
        <begin position="91"/>
        <end position="115"/>
    </location>
</feature>
<dbReference type="SMART" id="SM00382">
    <property type="entry name" value="AAA"/>
    <property type="match status" value="2"/>
</dbReference>
<feature type="transmembrane region" description="Helical" evidence="14">
    <location>
        <begin position="773"/>
        <end position="796"/>
    </location>
</feature>
<name>A0A0N4ZTN2_PARTI</name>
<reference evidence="18" key="1">
    <citation type="submission" date="2017-02" db="UniProtKB">
        <authorList>
            <consortium name="WormBaseParasite"/>
        </authorList>
    </citation>
    <scope>IDENTIFICATION</scope>
</reference>
<dbReference type="InterPro" id="IPR039421">
    <property type="entry name" value="Type_1_exporter"/>
</dbReference>
<feature type="domain" description="ABC transmembrane type-1" evidence="16">
    <location>
        <begin position="729"/>
        <end position="1015"/>
    </location>
</feature>
<dbReference type="InterPro" id="IPR036640">
    <property type="entry name" value="ABC1_TM_sf"/>
</dbReference>
<evidence type="ECO:0000256" key="2">
    <source>
        <dbReference type="ARBA" id="ARBA00007577"/>
    </source>
</evidence>
<evidence type="ECO:0000256" key="7">
    <source>
        <dbReference type="ARBA" id="ARBA00022741"/>
    </source>
</evidence>
<comment type="similarity">
    <text evidence="2">Belongs to the ABC transporter superfamily. ABCB family. Multidrug resistance exporter (TC 3.A.1.201) subfamily.</text>
</comment>
<evidence type="ECO:0000256" key="5">
    <source>
        <dbReference type="ARBA" id="ARBA00022692"/>
    </source>
</evidence>
<dbReference type="PANTHER" id="PTHR43394:SF27">
    <property type="entry name" value="ATP-DEPENDENT TRANSLOCASE ABCB1-LIKE"/>
    <property type="match status" value="1"/>
</dbReference>
<dbReference type="CDD" id="cd18577">
    <property type="entry name" value="ABC_6TM_Pgp_ABCB1_D1_like"/>
    <property type="match status" value="1"/>
</dbReference>
<proteinExistence type="inferred from homology"/>
<dbReference type="InterPro" id="IPR011527">
    <property type="entry name" value="ABC1_TM_dom"/>
</dbReference>
<keyword evidence="9" id="KW-1278">Translocase</keyword>
<feature type="transmembrane region" description="Helical" evidence="14">
    <location>
        <begin position="728"/>
        <end position="753"/>
    </location>
</feature>
<dbReference type="InterPro" id="IPR003593">
    <property type="entry name" value="AAA+_ATPase"/>
</dbReference>
<evidence type="ECO:0000256" key="14">
    <source>
        <dbReference type="SAM" id="Phobius"/>
    </source>
</evidence>
<feature type="domain" description="ABC transmembrane type-1" evidence="16">
    <location>
        <begin position="37"/>
        <end position="332"/>
    </location>
</feature>
<dbReference type="GO" id="GO:0008559">
    <property type="term" value="F:ABC-type xenobiotic transporter activity"/>
    <property type="evidence" value="ECO:0007669"/>
    <property type="project" value="UniProtKB-EC"/>
</dbReference>
<dbReference type="SUPFAM" id="SSF90123">
    <property type="entry name" value="ABC transporter transmembrane region"/>
    <property type="match status" value="2"/>
</dbReference>
<dbReference type="Gene3D" id="1.20.1560.10">
    <property type="entry name" value="ABC transporter type 1, transmembrane domain"/>
    <property type="match status" value="1"/>
</dbReference>
<keyword evidence="8" id="KW-0067">ATP-binding</keyword>
<feature type="transmembrane region" description="Helical" evidence="14">
    <location>
        <begin position="189"/>
        <end position="210"/>
    </location>
</feature>
<feature type="transmembrane region" description="Helical" evidence="14">
    <location>
        <begin position="302"/>
        <end position="320"/>
    </location>
</feature>
<dbReference type="Pfam" id="PF00664">
    <property type="entry name" value="ABC_membrane"/>
    <property type="match status" value="2"/>
</dbReference>
<dbReference type="EC" id="7.6.2.2" evidence="3"/>
<dbReference type="InterPro" id="IPR027417">
    <property type="entry name" value="P-loop_NTPase"/>
</dbReference>
<evidence type="ECO:0000313" key="17">
    <source>
        <dbReference type="Proteomes" id="UP000038045"/>
    </source>
</evidence>
<evidence type="ECO:0000256" key="13">
    <source>
        <dbReference type="ARBA" id="ARBA00034018"/>
    </source>
</evidence>
<keyword evidence="7" id="KW-0547">Nucleotide-binding</keyword>
<dbReference type="STRING" id="131310.A0A0N4ZTN2"/>
<dbReference type="GO" id="GO:0090374">
    <property type="term" value="P:oligopeptide export from mitochondrion"/>
    <property type="evidence" value="ECO:0007669"/>
    <property type="project" value="TreeGrafter"/>
</dbReference>
<feature type="transmembrane region" description="Helical" evidence="14">
    <location>
        <begin position="872"/>
        <end position="892"/>
    </location>
</feature>
<dbReference type="GO" id="GO:0016887">
    <property type="term" value="F:ATP hydrolysis activity"/>
    <property type="evidence" value="ECO:0007669"/>
    <property type="project" value="InterPro"/>
</dbReference>
<comment type="subcellular location">
    <subcellularLocation>
        <location evidence="1">Membrane</location>
        <topology evidence="1">Multi-pass membrane protein</topology>
    </subcellularLocation>
</comment>
<accession>A0A0N4ZTN2</accession>
<dbReference type="PROSITE" id="PS50893">
    <property type="entry name" value="ABC_TRANSPORTER_2"/>
    <property type="match status" value="2"/>
</dbReference>
<organism evidence="17 18">
    <name type="scientific">Parastrongyloides trichosuri</name>
    <name type="common">Possum-specific nematode worm</name>
    <dbReference type="NCBI Taxonomy" id="131310"/>
    <lineage>
        <taxon>Eukaryota</taxon>
        <taxon>Metazoa</taxon>
        <taxon>Ecdysozoa</taxon>
        <taxon>Nematoda</taxon>
        <taxon>Chromadorea</taxon>
        <taxon>Rhabditida</taxon>
        <taxon>Tylenchina</taxon>
        <taxon>Panagrolaimomorpha</taxon>
        <taxon>Strongyloidoidea</taxon>
        <taxon>Strongyloididae</taxon>
        <taxon>Parastrongyloides</taxon>
    </lineage>
</organism>
<dbReference type="Pfam" id="PF00005">
    <property type="entry name" value="ABC_tran"/>
    <property type="match status" value="2"/>
</dbReference>
<feature type="domain" description="ABC transporter" evidence="15">
    <location>
        <begin position="1051"/>
        <end position="1287"/>
    </location>
</feature>
<evidence type="ECO:0000256" key="10">
    <source>
        <dbReference type="ARBA" id="ARBA00022989"/>
    </source>
</evidence>